<evidence type="ECO:0000313" key="5">
    <source>
        <dbReference type="EMBL" id="UVI36173.1"/>
    </source>
</evidence>
<dbReference type="PANTHER" id="PTHR42937">
    <property type="match status" value="1"/>
</dbReference>
<dbReference type="InterPro" id="IPR036052">
    <property type="entry name" value="TrpB-like_PALP_sf"/>
</dbReference>
<feature type="region of interest" description="Disordered" evidence="3">
    <location>
        <begin position="376"/>
        <end position="402"/>
    </location>
</feature>
<dbReference type="EMBL" id="CP093443">
    <property type="protein sequence ID" value="UVI36173.1"/>
    <property type="molecule type" value="Genomic_DNA"/>
</dbReference>
<dbReference type="GO" id="GO:0008838">
    <property type="term" value="F:diaminopropionate ammonia-lyase activity"/>
    <property type="evidence" value="ECO:0007669"/>
    <property type="project" value="UniProtKB-EC"/>
</dbReference>
<keyword evidence="2" id="KW-0663">Pyridoxal phosphate</keyword>
<dbReference type="Pfam" id="PF00291">
    <property type="entry name" value="PALP"/>
    <property type="match status" value="1"/>
</dbReference>
<dbReference type="Proteomes" id="UP001064879">
    <property type="component" value="Chromosome"/>
</dbReference>
<dbReference type="EC" id="4.3.1.15" evidence="5"/>
<organism evidence="5 6">
    <name type="scientific">Brevibacterium spongiae</name>
    <dbReference type="NCBI Taxonomy" id="2909672"/>
    <lineage>
        <taxon>Bacteria</taxon>
        <taxon>Bacillati</taxon>
        <taxon>Actinomycetota</taxon>
        <taxon>Actinomycetes</taxon>
        <taxon>Micrococcales</taxon>
        <taxon>Brevibacteriaceae</taxon>
        <taxon>Brevibacterium</taxon>
    </lineage>
</organism>
<protein>
    <submittedName>
        <fullName evidence="5">Diaminopropionate ammonia-lyase</fullName>
        <ecNumber evidence="5">4.3.1.15</ecNumber>
    </submittedName>
</protein>
<evidence type="ECO:0000313" key="6">
    <source>
        <dbReference type="Proteomes" id="UP001064879"/>
    </source>
</evidence>
<proteinExistence type="predicted"/>
<sequence>MSGEKRLWLRETPDDGTPDPQPLEPKLREPQPREPQAFHRTIPGYRVTDLIELPALAAELGVASVRVKDESDRFGLPAFKALGASWAVDRAISARLGLAPAGTFTELCERTRGLDLRLVTASDGNHGRALARIAALLGVRARVVVPAGLPRSTLDAIRGEGAEVIDSGLVYDRAVELAANGCGDNDLLVQDTAWPGYEDVPGWIVEGYSTLFAEVEQQLGRSASLMLVPTGVGSLLQSAVEQQRRHGAEARVLAVEPVTAACVCASLRAGEPVSVDTSQPTVMAGLNCGTVSSLAWPVLESGLDAAVTVTDAEALAAMDELHGQGIDVGPCGAASLAGLRAALTELGGAGEAGGAGALGLDADSHIVLLSTESAAANEVSARERPVRAECPDPTTGRTAGSS</sequence>
<reference evidence="5" key="1">
    <citation type="submission" date="2022-03" db="EMBL/GenBank/DDBJ databases">
        <title>Brevibacterium spongiae sp. nov., isolated from marine sponge.</title>
        <authorList>
            <person name="Li Z."/>
            <person name="Zhang M."/>
        </authorList>
    </citation>
    <scope>NUCLEOTIDE SEQUENCE</scope>
    <source>
        <strain evidence="5">WHS-Z9</strain>
    </source>
</reference>
<dbReference type="InterPro" id="IPR001926">
    <property type="entry name" value="TrpB-like_PALP"/>
</dbReference>
<keyword evidence="6" id="KW-1185">Reference proteome</keyword>
<feature type="domain" description="Tryptophan synthase beta chain-like PALP" evidence="4">
    <location>
        <begin position="43"/>
        <end position="348"/>
    </location>
</feature>
<dbReference type="RefSeq" id="WP_265418780.1">
    <property type="nucleotide sequence ID" value="NZ_CP093443.1"/>
</dbReference>
<dbReference type="SUPFAM" id="SSF53686">
    <property type="entry name" value="Tryptophan synthase beta subunit-like PLP-dependent enzymes"/>
    <property type="match status" value="1"/>
</dbReference>
<accession>A0ABY5SNQ7</accession>
<evidence type="ECO:0000256" key="3">
    <source>
        <dbReference type="SAM" id="MobiDB-lite"/>
    </source>
</evidence>
<comment type="cofactor">
    <cofactor evidence="1">
        <name>pyridoxal 5'-phosphate</name>
        <dbReference type="ChEBI" id="CHEBI:597326"/>
    </cofactor>
</comment>
<name>A0ABY5SNQ7_9MICO</name>
<evidence type="ECO:0000259" key="4">
    <source>
        <dbReference type="Pfam" id="PF00291"/>
    </source>
</evidence>
<feature type="compositionally biased region" description="Basic and acidic residues" evidence="3">
    <location>
        <begin position="380"/>
        <end position="390"/>
    </location>
</feature>
<evidence type="ECO:0000256" key="2">
    <source>
        <dbReference type="ARBA" id="ARBA00022898"/>
    </source>
</evidence>
<evidence type="ECO:0000256" key="1">
    <source>
        <dbReference type="ARBA" id="ARBA00001933"/>
    </source>
</evidence>
<dbReference type="Gene3D" id="3.40.50.1100">
    <property type="match status" value="2"/>
</dbReference>
<dbReference type="NCBIfam" id="NF006058">
    <property type="entry name" value="PRK08206.1"/>
    <property type="match status" value="1"/>
</dbReference>
<feature type="compositionally biased region" description="Basic and acidic residues" evidence="3">
    <location>
        <begin position="1"/>
        <end position="13"/>
    </location>
</feature>
<gene>
    <name evidence="5" type="ORF">L1F31_00465</name>
</gene>
<dbReference type="PANTHER" id="PTHR42937:SF1">
    <property type="entry name" value="DIAMINOPROPIONATE AMMONIA-LYASE"/>
    <property type="match status" value="1"/>
</dbReference>
<feature type="region of interest" description="Disordered" evidence="3">
    <location>
        <begin position="1"/>
        <end position="38"/>
    </location>
</feature>
<keyword evidence="5" id="KW-0456">Lyase</keyword>